<feature type="region of interest" description="Disordered" evidence="1">
    <location>
        <begin position="179"/>
        <end position="257"/>
    </location>
</feature>
<keyword evidence="2" id="KW-0812">Transmembrane</keyword>
<gene>
    <name evidence="3" type="ORF">ID128_00620</name>
</gene>
<dbReference type="AlphaFoldDB" id="A0A7M3U1X6"/>
<dbReference type="EMBL" id="CP061738">
    <property type="protein sequence ID" value="QOD38411.1"/>
    <property type="molecule type" value="Genomic_DNA"/>
</dbReference>
<feature type="region of interest" description="Disordered" evidence="1">
    <location>
        <begin position="59"/>
        <end position="91"/>
    </location>
</feature>
<organism evidence="3 4">
    <name type="scientific">Candidatus Wolbachia massiliensis</name>
    <dbReference type="NCBI Taxonomy" id="1845000"/>
    <lineage>
        <taxon>Bacteria</taxon>
        <taxon>Pseudomonadati</taxon>
        <taxon>Pseudomonadota</taxon>
        <taxon>Alphaproteobacteria</taxon>
        <taxon>Rickettsiales</taxon>
        <taxon>Anaplasmataceae</taxon>
        <taxon>Wolbachieae</taxon>
        <taxon>Wolbachia</taxon>
    </lineage>
</organism>
<sequence length="257" mass="27475">MVAKTEKKDEKTSLGNKILDYVPWRTALTVAAFAIPVAGPIVGAVVGILAYGNYKKNNQTENSASKSNNRPNESNNEESGKENEKESAQPGRLKKFLSKAGTIAIRIGVIAIGFLLGGPIGGAIAIGLMAIDGISGGKLIQGAEKVLDAGYDVLDWAKDKTLGTGKWAVDKIINSRKEVEEKEGKPNVTSENGQIEKEEKKDGLMRGFNNPCYSPDVGNTTEKGDFSTSHSKPIIGEQTAKLAQNRGNSANQEQMLQ</sequence>
<feature type="compositionally biased region" description="Basic and acidic residues" evidence="1">
    <location>
        <begin position="194"/>
        <end position="204"/>
    </location>
</feature>
<evidence type="ECO:0000313" key="3">
    <source>
        <dbReference type="EMBL" id="QOD38411.1"/>
    </source>
</evidence>
<reference evidence="3 4" key="1">
    <citation type="submission" date="2020-09" db="EMBL/GenBank/DDBJ databases">
        <title>An Earliest Endosymbiont, Wolbachia massiliensis sp. nov., Strain PL13 From the Bed Bug (Cimex hemipterius), Type strain of a New supergroup T.</title>
        <authorList>
            <person name="Laidoudi Y."/>
            <person name="Levasseur A."/>
            <person name="Medkour H."/>
            <person name="Maaloum M."/>
            <person name="BenKhedher M."/>
            <person name="Sambou M."/>
            <person name="Bassene H."/>
            <person name="Davoust B."/>
            <person name="Fenollar F."/>
            <person name="Raoult D."/>
            <person name="Mediannikov O."/>
        </authorList>
    </citation>
    <scope>NUCLEOTIDE SEQUENCE [LARGE SCALE GENOMIC DNA]</scope>
    <source>
        <strain evidence="3 4">PL13</strain>
    </source>
</reference>
<evidence type="ECO:0000313" key="4">
    <source>
        <dbReference type="Proteomes" id="UP000516514"/>
    </source>
</evidence>
<feature type="compositionally biased region" description="Polar residues" evidence="1">
    <location>
        <begin position="241"/>
        <end position="257"/>
    </location>
</feature>
<feature type="transmembrane region" description="Helical" evidence="2">
    <location>
        <begin position="27"/>
        <end position="51"/>
    </location>
</feature>
<evidence type="ECO:0000256" key="1">
    <source>
        <dbReference type="SAM" id="MobiDB-lite"/>
    </source>
</evidence>
<dbReference type="Proteomes" id="UP000516514">
    <property type="component" value="Chromosome"/>
</dbReference>
<feature type="transmembrane region" description="Helical" evidence="2">
    <location>
        <begin position="103"/>
        <end position="131"/>
    </location>
</feature>
<proteinExistence type="predicted"/>
<feature type="compositionally biased region" description="Polar residues" evidence="1">
    <location>
        <begin position="217"/>
        <end position="231"/>
    </location>
</feature>
<keyword evidence="2" id="KW-1133">Transmembrane helix</keyword>
<keyword evidence="4" id="KW-1185">Reference proteome</keyword>
<accession>A0A7M3U1X6</accession>
<feature type="compositionally biased region" description="Basic and acidic residues" evidence="1">
    <location>
        <begin position="78"/>
        <end position="87"/>
    </location>
</feature>
<protein>
    <submittedName>
        <fullName evidence="3">Uncharacterized protein</fullName>
    </submittedName>
</protein>
<dbReference type="KEGG" id="wms:ID128_00620"/>
<name>A0A7M3U1X6_9RICK</name>
<dbReference type="RefSeq" id="WP_191111201.1">
    <property type="nucleotide sequence ID" value="NZ_CP061738.1"/>
</dbReference>
<keyword evidence="2" id="KW-0472">Membrane</keyword>
<evidence type="ECO:0000256" key="2">
    <source>
        <dbReference type="SAM" id="Phobius"/>
    </source>
</evidence>